<dbReference type="AlphaFoldDB" id="A0A2T2NUF8"/>
<accession>A0A2T2NUF8</accession>
<evidence type="ECO:0000256" key="1">
    <source>
        <dbReference type="SAM" id="SignalP"/>
    </source>
</evidence>
<name>A0A2T2NUF8_CORCC</name>
<proteinExistence type="predicted"/>
<organism evidence="2 3">
    <name type="scientific">Corynespora cassiicola Philippines</name>
    <dbReference type="NCBI Taxonomy" id="1448308"/>
    <lineage>
        <taxon>Eukaryota</taxon>
        <taxon>Fungi</taxon>
        <taxon>Dikarya</taxon>
        <taxon>Ascomycota</taxon>
        <taxon>Pezizomycotina</taxon>
        <taxon>Dothideomycetes</taxon>
        <taxon>Pleosporomycetidae</taxon>
        <taxon>Pleosporales</taxon>
        <taxon>Corynesporascaceae</taxon>
        <taxon>Corynespora</taxon>
    </lineage>
</organism>
<gene>
    <name evidence="2" type="ORF">BS50DRAFT_675268</name>
</gene>
<feature type="chain" id="PRO_5015500834" evidence="1">
    <location>
        <begin position="17"/>
        <end position="69"/>
    </location>
</feature>
<keyword evidence="1" id="KW-0732">Signal</keyword>
<evidence type="ECO:0000313" key="2">
    <source>
        <dbReference type="EMBL" id="PSN69024.1"/>
    </source>
</evidence>
<evidence type="ECO:0000313" key="3">
    <source>
        <dbReference type="Proteomes" id="UP000240883"/>
    </source>
</evidence>
<sequence>MRSLAIIVSLISLAVASPTLKLEERQVKYCLAICYPFEPTCPDTWWAEKQEPCWTCCNEREEIPRSQPA</sequence>
<dbReference type="EMBL" id="KZ678133">
    <property type="protein sequence ID" value="PSN69024.1"/>
    <property type="molecule type" value="Genomic_DNA"/>
</dbReference>
<keyword evidence="3" id="KW-1185">Reference proteome</keyword>
<reference evidence="2 3" key="1">
    <citation type="journal article" date="2018" name="Front. Microbiol.">
        <title>Genome-Wide Analysis of Corynespora cassiicola Leaf Fall Disease Putative Effectors.</title>
        <authorList>
            <person name="Lopez D."/>
            <person name="Ribeiro S."/>
            <person name="Label P."/>
            <person name="Fumanal B."/>
            <person name="Venisse J.S."/>
            <person name="Kohler A."/>
            <person name="de Oliveira R.R."/>
            <person name="Labutti K."/>
            <person name="Lipzen A."/>
            <person name="Lail K."/>
            <person name="Bauer D."/>
            <person name="Ohm R.A."/>
            <person name="Barry K.W."/>
            <person name="Spatafora J."/>
            <person name="Grigoriev I.V."/>
            <person name="Martin F.M."/>
            <person name="Pujade-Renaud V."/>
        </authorList>
    </citation>
    <scope>NUCLEOTIDE SEQUENCE [LARGE SCALE GENOMIC DNA]</scope>
    <source>
        <strain evidence="2 3">Philippines</strain>
    </source>
</reference>
<feature type="signal peptide" evidence="1">
    <location>
        <begin position="1"/>
        <end position="16"/>
    </location>
</feature>
<dbReference type="Proteomes" id="UP000240883">
    <property type="component" value="Unassembled WGS sequence"/>
</dbReference>
<protein>
    <submittedName>
        <fullName evidence="2">Uncharacterized protein</fullName>
    </submittedName>
</protein>